<keyword evidence="2" id="KW-0812">Transmembrane</keyword>
<feature type="region of interest" description="Disordered" evidence="1">
    <location>
        <begin position="739"/>
        <end position="758"/>
    </location>
</feature>
<dbReference type="PANTHER" id="PTHR23278">
    <property type="entry name" value="SIDESTEP PROTEIN"/>
    <property type="match status" value="1"/>
</dbReference>
<reference evidence="5" key="1">
    <citation type="journal article" date="2021" name="Sci. Adv.">
        <title>The American lobster genome reveals insights on longevity, neural, and immune adaptations.</title>
        <authorList>
            <person name="Polinski J.M."/>
            <person name="Zimin A.V."/>
            <person name="Clark K.F."/>
            <person name="Kohn A.B."/>
            <person name="Sadowski N."/>
            <person name="Timp W."/>
            <person name="Ptitsyn A."/>
            <person name="Khanna P."/>
            <person name="Romanova D.Y."/>
            <person name="Williams P."/>
            <person name="Greenwood S.J."/>
            <person name="Moroz L.L."/>
            <person name="Walt D.R."/>
            <person name="Bodnar A.G."/>
        </authorList>
    </citation>
    <scope>NUCLEOTIDE SEQUENCE</scope>
    <source>
        <strain evidence="5">GMGI-L3</strain>
    </source>
</reference>
<evidence type="ECO:0000259" key="3">
    <source>
        <dbReference type="PROSITE" id="PS50835"/>
    </source>
</evidence>
<evidence type="ECO:0000256" key="2">
    <source>
        <dbReference type="SAM" id="Phobius"/>
    </source>
</evidence>
<dbReference type="CDD" id="cd00063">
    <property type="entry name" value="FN3"/>
    <property type="match status" value="1"/>
</dbReference>
<dbReference type="PROSITE" id="PS50835">
    <property type="entry name" value="IG_LIKE"/>
    <property type="match status" value="3"/>
</dbReference>
<dbReference type="AlphaFoldDB" id="A0A8J5JHD5"/>
<feature type="domain" description="Ig-like" evidence="3">
    <location>
        <begin position="124"/>
        <end position="367"/>
    </location>
</feature>
<dbReference type="InterPro" id="IPR036116">
    <property type="entry name" value="FN3_sf"/>
</dbReference>
<dbReference type="InterPro" id="IPR003599">
    <property type="entry name" value="Ig_sub"/>
</dbReference>
<comment type="caution">
    <text evidence="5">The sequence shown here is derived from an EMBL/GenBank/DDBJ whole genome shotgun (WGS) entry which is preliminary data.</text>
</comment>
<dbReference type="InterPro" id="IPR003961">
    <property type="entry name" value="FN3_dom"/>
</dbReference>
<dbReference type="PROSITE" id="PS50853">
    <property type="entry name" value="FN3"/>
    <property type="match status" value="1"/>
</dbReference>
<dbReference type="EMBL" id="JAHLQT010037755">
    <property type="protein sequence ID" value="KAG7157246.1"/>
    <property type="molecule type" value="Genomic_DNA"/>
</dbReference>
<accession>A0A8J5JHD5</accession>
<gene>
    <name evidence="5" type="primary">Nphs1-L22</name>
    <name evidence="5" type="ORF">Hamer_G023068</name>
</gene>
<dbReference type="InterPro" id="IPR007110">
    <property type="entry name" value="Ig-like_dom"/>
</dbReference>
<dbReference type="PANTHER" id="PTHR23278:SF19">
    <property type="entry name" value="OBSCURIN"/>
    <property type="match status" value="1"/>
</dbReference>
<keyword evidence="2" id="KW-1133">Transmembrane helix</keyword>
<sequence length="818" mass="90904">MAWVNLTVVVPPTKTEVITRVSPVNLGDRNDVICKAYGGKSRMMLVWEMRVYLGCCSPSPQVLWLQEGKLVDSTYTIAGNETYNVLEVEASRGDLTSPFLCRATNNDRTGPDEVEYLRNVTCGPLTVTITGEEEPIAEGRTATITCTVLGSNPPALVTWYQQGQMIKPLHTMMVCRAENKLIQNNALEDIFTLDVQYKPILRMTLGRNLDHDDLREGNDLFFDCNIDANPAPYKVEWWHDNQFRFWRRKQKERTLIEFMTQLSRKGYGRLSDKLLLSPLFCKRIFLLAESEIGCEAYNTRTRSDHHRLLVPFFTHQGELVSHNVSGGVLVSESTLALQKVRREKSGQYQCSASNVEGDTTSDPVNITIKYAPRCSVSPSLRGVGLLEPLNVTCLVDADPPDVTFSWTFNNSVRREQSEVVSNQRSDEVDYQRRLGQERSDSQGLRREAMSRALNDNRYTTERLRSVLFYTPMTERDYGTLLCHASNSIGTQKTPCSFTVISAGPPEEVTGCTVDNVTSHSSSIVCSPGFNGGLPQMFLLQVWKEEPPKVDELVVNISLAQSEFLVRSLVPGHHYRSEVTAHNARGAAPPVTLHIHTLKEAEMHKSLPSRSEPSPLMLVLAVIGGALLVVVMLLVGVWAVRGRRRHSHAHRENVHIPMKESNPDILEAAPQPPTSAHTITISVIKQPHQTYDGEPSPPPPDVGAEELGMGMGLRPGLPSQKTVFGASEPLHRPIEKSLQTPVCHPYDDDPPSSPEVTERTQLTTSTIDTSLGITLGVEAAARSSRRLPYSRTPLYEELDIGSSTCVLQPLMLGSSESVM</sequence>
<dbReference type="SUPFAM" id="SSF48726">
    <property type="entry name" value="Immunoglobulin"/>
    <property type="match status" value="2"/>
</dbReference>
<proteinExistence type="predicted"/>
<organism evidence="5 6">
    <name type="scientific">Homarus americanus</name>
    <name type="common">American lobster</name>
    <dbReference type="NCBI Taxonomy" id="6706"/>
    <lineage>
        <taxon>Eukaryota</taxon>
        <taxon>Metazoa</taxon>
        <taxon>Ecdysozoa</taxon>
        <taxon>Arthropoda</taxon>
        <taxon>Crustacea</taxon>
        <taxon>Multicrustacea</taxon>
        <taxon>Malacostraca</taxon>
        <taxon>Eumalacostraca</taxon>
        <taxon>Eucarida</taxon>
        <taxon>Decapoda</taxon>
        <taxon>Pleocyemata</taxon>
        <taxon>Astacidea</taxon>
        <taxon>Nephropoidea</taxon>
        <taxon>Nephropidae</taxon>
        <taxon>Homarus</taxon>
    </lineage>
</organism>
<dbReference type="SUPFAM" id="SSF49265">
    <property type="entry name" value="Fibronectin type III"/>
    <property type="match status" value="1"/>
</dbReference>
<feature type="domain" description="Fibronectin type-III" evidence="4">
    <location>
        <begin position="504"/>
        <end position="600"/>
    </location>
</feature>
<feature type="transmembrane region" description="Helical" evidence="2">
    <location>
        <begin position="615"/>
        <end position="639"/>
    </location>
</feature>
<evidence type="ECO:0000259" key="4">
    <source>
        <dbReference type="PROSITE" id="PS50853"/>
    </source>
</evidence>
<dbReference type="InterPro" id="IPR013783">
    <property type="entry name" value="Ig-like_fold"/>
</dbReference>
<feature type="domain" description="Ig-like" evidence="3">
    <location>
        <begin position="372"/>
        <end position="498"/>
    </location>
</feature>
<evidence type="ECO:0000256" key="1">
    <source>
        <dbReference type="SAM" id="MobiDB-lite"/>
    </source>
</evidence>
<dbReference type="InterPro" id="IPR036179">
    <property type="entry name" value="Ig-like_dom_sf"/>
</dbReference>
<evidence type="ECO:0000313" key="5">
    <source>
        <dbReference type="EMBL" id="KAG7157246.1"/>
    </source>
</evidence>
<evidence type="ECO:0000313" key="6">
    <source>
        <dbReference type="Proteomes" id="UP000747542"/>
    </source>
</evidence>
<dbReference type="SMART" id="SM00409">
    <property type="entry name" value="IG"/>
    <property type="match status" value="3"/>
</dbReference>
<keyword evidence="6" id="KW-1185">Reference proteome</keyword>
<dbReference type="Gene3D" id="2.60.40.10">
    <property type="entry name" value="Immunoglobulins"/>
    <property type="match status" value="4"/>
</dbReference>
<keyword evidence="2" id="KW-0472">Membrane</keyword>
<dbReference type="Proteomes" id="UP000747542">
    <property type="component" value="Unassembled WGS sequence"/>
</dbReference>
<protein>
    <submittedName>
        <fullName evidence="5">Nephrin-like 22</fullName>
    </submittedName>
</protein>
<feature type="domain" description="Ig-like" evidence="3">
    <location>
        <begin position="12"/>
        <end position="121"/>
    </location>
</feature>
<name>A0A8J5JHD5_HOMAM</name>